<organism evidence="11 12">
    <name type="scientific">Linum trigynum</name>
    <dbReference type="NCBI Taxonomy" id="586398"/>
    <lineage>
        <taxon>Eukaryota</taxon>
        <taxon>Viridiplantae</taxon>
        <taxon>Streptophyta</taxon>
        <taxon>Embryophyta</taxon>
        <taxon>Tracheophyta</taxon>
        <taxon>Spermatophyta</taxon>
        <taxon>Magnoliopsida</taxon>
        <taxon>eudicotyledons</taxon>
        <taxon>Gunneridae</taxon>
        <taxon>Pentapetalae</taxon>
        <taxon>rosids</taxon>
        <taxon>fabids</taxon>
        <taxon>Malpighiales</taxon>
        <taxon>Linaceae</taxon>
        <taxon>Linum</taxon>
    </lineage>
</organism>
<accession>A0AAV2E254</accession>
<dbReference type="Gene3D" id="1.10.630.10">
    <property type="entry name" value="Cytochrome P450"/>
    <property type="match status" value="1"/>
</dbReference>
<dbReference type="InterPro" id="IPR017972">
    <property type="entry name" value="Cyt_P450_CS"/>
</dbReference>
<evidence type="ECO:0000313" key="12">
    <source>
        <dbReference type="Proteomes" id="UP001497516"/>
    </source>
</evidence>
<evidence type="ECO:0000256" key="2">
    <source>
        <dbReference type="ARBA" id="ARBA00010617"/>
    </source>
</evidence>
<evidence type="ECO:0000256" key="8">
    <source>
        <dbReference type="PIRSR" id="PIRSR602401-1"/>
    </source>
</evidence>
<keyword evidence="10" id="KW-1133">Transmembrane helix</keyword>
<keyword evidence="10" id="KW-0472">Membrane</keyword>
<dbReference type="Proteomes" id="UP001497516">
    <property type="component" value="Chromosome 4"/>
</dbReference>
<dbReference type="PANTHER" id="PTHR47955">
    <property type="entry name" value="CYTOCHROME P450 FAMILY 71 PROTEIN"/>
    <property type="match status" value="1"/>
</dbReference>
<keyword evidence="12" id="KW-1185">Reference proteome</keyword>
<dbReference type="PRINTS" id="PR00463">
    <property type="entry name" value="EP450I"/>
</dbReference>
<keyword evidence="7 9" id="KW-0503">Monooxygenase</keyword>
<feature type="transmembrane region" description="Helical" evidence="10">
    <location>
        <begin position="20"/>
        <end position="44"/>
    </location>
</feature>
<dbReference type="GO" id="GO:0004497">
    <property type="term" value="F:monooxygenase activity"/>
    <property type="evidence" value="ECO:0007669"/>
    <property type="project" value="UniProtKB-KW"/>
</dbReference>
<keyword evidence="5 9" id="KW-0560">Oxidoreductase</keyword>
<dbReference type="PRINTS" id="PR00385">
    <property type="entry name" value="P450"/>
</dbReference>
<dbReference type="InterPro" id="IPR036396">
    <property type="entry name" value="Cyt_P450_sf"/>
</dbReference>
<evidence type="ECO:0000256" key="1">
    <source>
        <dbReference type="ARBA" id="ARBA00001971"/>
    </source>
</evidence>
<proteinExistence type="inferred from homology"/>
<evidence type="ECO:0000256" key="9">
    <source>
        <dbReference type="RuleBase" id="RU000461"/>
    </source>
</evidence>
<dbReference type="Pfam" id="PF00067">
    <property type="entry name" value="p450"/>
    <property type="match status" value="1"/>
</dbReference>
<sequence>MDDKLAVDDWSLGTTKQIALLNLIPISIRLISTLLFISVILLVLKRWFTKSSRQLPGPWKLPIIGNLHQMVGPSLPHRRLTELARRYGPLMQLELGQVSFVVVSSPEWAKKFTQAHDANFASRPQLPAPSIVMYGGRDIAFAPYGEYWKKMRRICATQLLGPKRVKSFRPIGEDEISKLVGSIIAADHQAGNGRQAVDVTEMLISLGNSITVRAACGRISDQKNVKAFLPLMEQIIEKLGGFSIVDVFPSSKLLRLITGFDAKLKELHEAADAVMEAIITDHLAKKSSAEHGDEDLVDALLDLRENNDLGFTFTNLEIKAVILDIFLTGTNTWTVMVEWAMAELMKNPDIMEKAQKEVRQVFDGKEKVADEASIGQLHYLQLVIKETLRLHPPGPLAIPRESLETRVIDGYEIPAKTRVLINVGAICQDPTHWKESETFDPERFLDTSIDYKGLDFHFIPFGAGRRICPGIHYGIANINLALANLLYHFDWKLPSGITPQCFDMSEKFGLEVKGKDNLLLIPIPYYPK</sequence>
<dbReference type="PROSITE" id="PS00086">
    <property type="entry name" value="CYTOCHROME_P450"/>
    <property type="match status" value="1"/>
</dbReference>
<name>A0AAV2E254_9ROSI</name>
<dbReference type="AlphaFoldDB" id="A0AAV2E254"/>
<evidence type="ECO:0008006" key="13">
    <source>
        <dbReference type="Google" id="ProtNLM"/>
    </source>
</evidence>
<evidence type="ECO:0000256" key="7">
    <source>
        <dbReference type="ARBA" id="ARBA00023033"/>
    </source>
</evidence>
<evidence type="ECO:0000256" key="5">
    <source>
        <dbReference type="ARBA" id="ARBA00023002"/>
    </source>
</evidence>
<keyword evidence="3 8" id="KW-0349">Heme</keyword>
<dbReference type="SUPFAM" id="SSF48264">
    <property type="entry name" value="Cytochrome P450"/>
    <property type="match status" value="1"/>
</dbReference>
<dbReference type="CDD" id="cd11072">
    <property type="entry name" value="CYP71-like"/>
    <property type="match status" value="1"/>
</dbReference>
<dbReference type="EMBL" id="OZ034817">
    <property type="protein sequence ID" value="CAL1379976.1"/>
    <property type="molecule type" value="Genomic_DNA"/>
</dbReference>
<dbReference type="FunFam" id="1.10.630.10:FF:000043">
    <property type="entry name" value="Cytochrome P450 99A2"/>
    <property type="match status" value="1"/>
</dbReference>
<comment type="cofactor">
    <cofactor evidence="1 8">
        <name>heme</name>
        <dbReference type="ChEBI" id="CHEBI:30413"/>
    </cofactor>
</comment>
<keyword evidence="4 8" id="KW-0479">Metal-binding</keyword>
<evidence type="ECO:0000256" key="10">
    <source>
        <dbReference type="SAM" id="Phobius"/>
    </source>
</evidence>
<keyword evidence="6 8" id="KW-0408">Iron</keyword>
<comment type="similarity">
    <text evidence="2 9">Belongs to the cytochrome P450 family.</text>
</comment>
<protein>
    <recommendedName>
        <fullName evidence="13">Cytochrome P450</fullName>
    </recommendedName>
</protein>
<dbReference type="GO" id="GO:0016705">
    <property type="term" value="F:oxidoreductase activity, acting on paired donors, with incorporation or reduction of molecular oxygen"/>
    <property type="evidence" value="ECO:0007669"/>
    <property type="project" value="InterPro"/>
</dbReference>
<evidence type="ECO:0000313" key="11">
    <source>
        <dbReference type="EMBL" id="CAL1379976.1"/>
    </source>
</evidence>
<dbReference type="GO" id="GO:0020037">
    <property type="term" value="F:heme binding"/>
    <property type="evidence" value="ECO:0007669"/>
    <property type="project" value="InterPro"/>
</dbReference>
<gene>
    <name evidence="11" type="ORF">LTRI10_LOCUS21460</name>
</gene>
<evidence type="ECO:0000256" key="6">
    <source>
        <dbReference type="ARBA" id="ARBA00023004"/>
    </source>
</evidence>
<dbReference type="InterPro" id="IPR001128">
    <property type="entry name" value="Cyt_P450"/>
</dbReference>
<feature type="binding site" description="axial binding residue" evidence="8">
    <location>
        <position position="468"/>
    </location>
    <ligand>
        <name>heme</name>
        <dbReference type="ChEBI" id="CHEBI:30413"/>
    </ligand>
    <ligandPart>
        <name>Fe</name>
        <dbReference type="ChEBI" id="CHEBI:18248"/>
    </ligandPart>
</feature>
<reference evidence="11 12" key="1">
    <citation type="submission" date="2024-04" db="EMBL/GenBank/DDBJ databases">
        <authorList>
            <person name="Fracassetti M."/>
        </authorList>
    </citation>
    <scope>NUCLEOTIDE SEQUENCE [LARGE SCALE GENOMIC DNA]</scope>
</reference>
<keyword evidence="10" id="KW-0812">Transmembrane</keyword>
<evidence type="ECO:0000256" key="4">
    <source>
        <dbReference type="ARBA" id="ARBA00022723"/>
    </source>
</evidence>
<dbReference type="GO" id="GO:0005506">
    <property type="term" value="F:iron ion binding"/>
    <property type="evidence" value="ECO:0007669"/>
    <property type="project" value="InterPro"/>
</dbReference>
<dbReference type="InterPro" id="IPR002401">
    <property type="entry name" value="Cyt_P450_E_grp-I"/>
</dbReference>
<evidence type="ECO:0000256" key="3">
    <source>
        <dbReference type="ARBA" id="ARBA00022617"/>
    </source>
</evidence>
<dbReference type="PANTHER" id="PTHR47955:SF8">
    <property type="entry name" value="CYTOCHROME P450 71D11-LIKE"/>
    <property type="match status" value="1"/>
</dbReference>